<proteinExistence type="predicted"/>
<organism evidence="2 3">
    <name type="scientific">Ureibacillus massiliensis 4400831 = CIP 108448 = CCUG 49529</name>
    <dbReference type="NCBI Taxonomy" id="1211035"/>
    <lineage>
        <taxon>Bacteria</taxon>
        <taxon>Bacillati</taxon>
        <taxon>Bacillota</taxon>
        <taxon>Bacilli</taxon>
        <taxon>Bacillales</taxon>
        <taxon>Caryophanaceae</taxon>
        <taxon>Ureibacillus</taxon>
    </lineage>
</organism>
<name>A0A0A3JTM5_9BACL</name>
<reference evidence="2 3" key="1">
    <citation type="submission" date="2014-02" db="EMBL/GenBank/DDBJ databases">
        <title>Draft genome sequence of Lysinibacillus massiliensis CCUG 49529.</title>
        <authorList>
            <person name="Zhang F."/>
            <person name="Wang G."/>
            <person name="Zhang L."/>
        </authorList>
    </citation>
    <scope>NUCLEOTIDE SEQUENCE [LARGE SCALE GENOMIC DNA]</scope>
    <source>
        <strain evidence="2 3">CCUG 49529</strain>
    </source>
</reference>
<keyword evidence="3" id="KW-1185">Reference proteome</keyword>
<keyword evidence="1" id="KW-0472">Membrane</keyword>
<dbReference type="Pfam" id="PF22268">
    <property type="entry name" value="DUF6954"/>
    <property type="match status" value="1"/>
</dbReference>
<dbReference type="InterPro" id="IPR054229">
    <property type="entry name" value="DUF6954"/>
</dbReference>
<sequence length="62" mass="7275">MRWFIYVVFFVLFLGVTFFGLGPVMFADGSNQERFIAFLIVLLIYVILTILLICMIKKSIRH</sequence>
<evidence type="ECO:0000313" key="2">
    <source>
        <dbReference type="EMBL" id="KGR90342.1"/>
    </source>
</evidence>
<dbReference type="RefSeq" id="WP_036177184.1">
    <property type="nucleotide sequence ID" value="NZ_AVCZ01000021.1"/>
</dbReference>
<accession>A0A0A3JTM5</accession>
<keyword evidence="1" id="KW-0812">Transmembrane</keyword>
<feature type="transmembrane region" description="Helical" evidence="1">
    <location>
        <begin position="36"/>
        <end position="56"/>
    </location>
</feature>
<dbReference type="Proteomes" id="UP000030595">
    <property type="component" value="Unassembled WGS sequence"/>
</dbReference>
<evidence type="ECO:0000313" key="3">
    <source>
        <dbReference type="Proteomes" id="UP000030595"/>
    </source>
</evidence>
<dbReference type="eggNOG" id="ENOG5032FYJ">
    <property type="taxonomic scope" value="Bacteria"/>
</dbReference>
<dbReference type="AlphaFoldDB" id="A0A0A3JTM5"/>
<dbReference type="EMBL" id="JPVQ01000021">
    <property type="protein sequence ID" value="KGR90342.1"/>
    <property type="molecule type" value="Genomic_DNA"/>
</dbReference>
<gene>
    <name evidence="2" type="ORF">CD30_12295</name>
</gene>
<keyword evidence="1" id="KW-1133">Transmembrane helix</keyword>
<evidence type="ECO:0000256" key="1">
    <source>
        <dbReference type="SAM" id="Phobius"/>
    </source>
</evidence>
<comment type="caution">
    <text evidence="2">The sequence shown here is derived from an EMBL/GenBank/DDBJ whole genome shotgun (WGS) entry which is preliminary data.</text>
</comment>
<protein>
    <submittedName>
        <fullName evidence="2">Uncharacterized protein</fullName>
    </submittedName>
</protein>